<reference evidence="1" key="1">
    <citation type="journal article" date="2022" name="DNA Res.">
        <title>Genome analysis of five recently described species of the CUG-Ser clade uncovers Candida theae as a new hybrid lineage with pathogenic potential in the Candida parapsilosis species complex.</title>
        <authorList>
            <person name="Mixao V."/>
            <person name="Del Olmo V."/>
            <person name="Hegedusova E."/>
            <person name="Saus E."/>
            <person name="Pryszcz L."/>
            <person name="Cillingova A."/>
            <person name="Nosek J."/>
            <person name="Gabaldon T."/>
        </authorList>
    </citation>
    <scope>NUCLEOTIDE SEQUENCE</scope>
    <source>
        <strain evidence="1">CBS 10844</strain>
    </source>
</reference>
<dbReference type="RefSeq" id="XP_049178763.1">
    <property type="nucleotide sequence ID" value="XM_049325690.1"/>
</dbReference>
<organism evidence="1 2">
    <name type="scientific">Candida oxycetoniae</name>
    <dbReference type="NCBI Taxonomy" id="497107"/>
    <lineage>
        <taxon>Eukaryota</taxon>
        <taxon>Fungi</taxon>
        <taxon>Dikarya</taxon>
        <taxon>Ascomycota</taxon>
        <taxon>Saccharomycotina</taxon>
        <taxon>Pichiomycetes</taxon>
        <taxon>Debaryomycetaceae</taxon>
        <taxon>Candida/Lodderomyces clade</taxon>
        <taxon>Candida</taxon>
    </lineage>
</organism>
<accession>A0AAI9STZ1</accession>
<proteinExistence type="predicted"/>
<dbReference type="AlphaFoldDB" id="A0AAI9STZ1"/>
<dbReference type="GeneID" id="73381884"/>
<dbReference type="EMBL" id="JAHUZD010000139">
    <property type="protein sequence ID" value="KAI3403016.1"/>
    <property type="molecule type" value="Genomic_DNA"/>
</dbReference>
<comment type="caution">
    <text evidence="1">The sequence shown here is derived from an EMBL/GenBank/DDBJ whole genome shotgun (WGS) entry which is preliminary data.</text>
</comment>
<name>A0AAI9STZ1_9ASCO</name>
<protein>
    <submittedName>
        <fullName evidence="1">Uncharacterized protein</fullName>
    </submittedName>
</protein>
<evidence type="ECO:0000313" key="1">
    <source>
        <dbReference type="EMBL" id="KAI3403016.1"/>
    </source>
</evidence>
<gene>
    <name evidence="1" type="ORF">KGF56_004269</name>
</gene>
<sequence length="157" mass="17392">MKCDENRLNGKCQACTRNFLQCCWPEVKRDSLVEKNQVVKSSLVRKKCDINSLLVTTTTTTTAATKTPIGVINPYPSPLQSPIKSTTALGINDDVGFMQLPPLYNPSYRLQTKDSNVRGAKREQGWSLGTNNKNRTTATKFVITSFNAENNLCDVSS</sequence>
<dbReference type="Proteomes" id="UP001202479">
    <property type="component" value="Unassembled WGS sequence"/>
</dbReference>
<keyword evidence="2" id="KW-1185">Reference proteome</keyword>
<evidence type="ECO:0000313" key="2">
    <source>
        <dbReference type="Proteomes" id="UP001202479"/>
    </source>
</evidence>